<evidence type="ECO:0000256" key="1">
    <source>
        <dbReference type="ARBA" id="ARBA00004948"/>
    </source>
</evidence>
<sequence length="266" mass="26653">MNRHTILVIGGTDSSGGAGLAADIRAAAAHGVDARLAVTAVTAQNEGRVGSVAIMSPALVAEQIAMALQDGQVVAVKIGMLGDESVVQAVAGALADFEGPIVLDPVIAASSGGLLLSKAGIASLIERLLPMAALVTPNLPELAILADRLGMPALPDHLGVPVFTSRRAGEPVEGRALIEAGARAVLVKGGHGEGTEAVDLLYCGSDAACAPLRLTSARLAAELRGTGCMLATAIACGLAKGLALEDACAAGKDHVRGLLARVRKVF</sequence>
<proteinExistence type="predicted"/>
<dbReference type="Proteomes" id="UP000298179">
    <property type="component" value="Unassembled WGS sequence"/>
</dbReference>
<dbReference type="AlphaFoldDB" id="A0A4Y8RIY5"/>
<dbReference type="GO" id="GO:0008972">
    <property type="term" value="F:phosphomethylpyrimidine kinase activity"/>
    <property type="evidence" value="ECO:0007669"/>
    <property type="project" value="InterPro"/>
</dbReference>
<dbReference type="PANTHER" id="PTHR20858:SF17">
    <property type="entry name" value="HYDROXYMETHYLPYRIMIDINE_PHOSPHOMETHYLPYRIMIDINE KINASE THI20-RELATED"/>
    <property type="match status" value="1"/>
</dbReference>
<dbReference type="InterPro" id="IPR029056">
    <property type="entry name" value="Ribokinase-like"/>
</dbReference>
<evidence type="ECO:0000256" key="2">
    <source>
        <dbReference type="ARBA" id="ARBA00012135"/>
    </source>
</evidence>
<comment type="pathway">
    <text evidence="1">Cofactor biosynthesis; thiamine diphosphate biosynthesis.</text>
</comment>
<dbReference type="EC" id="2.7.1.49" evidence="2"/>
<name>A0A4Y8RIY5_9HYPH</name>
<comment type="caution">
    <text evidence="4">The sequence shown here is derived from an EMBL/GenBank/DDBJ whole genome shotgun (WGS) entry which is preliminary data.</text>
</comment>
<dbReference type="CDD" id="cd01169">
    <property type="entry name" value="HMPP_kinase"/>
    <property type="match status" value="1"/>
</dbReference>
<dbReference type="GO" id="GO:0005829">
    <property type="term" value="C:cytosol"/>
    <property type="evidence" value="ECO:0007669"/>
    <property type="project" value="TreeGrafter"/>
</dbReference>
<dbReference type="RefSeq" id="WP_134762119.1">
    <property type="nucleotide sequence ID" value="NZ_SOZD01000003.1"/>
</dbReference>
<feature type="domain" description="Pyridoxamine kinase/Phosphomethylpyrimidine kinase" evidence="3">
    <location>
        <begin position="13"/>
        <end position="260"/>
    </location>
</feature>
<protein>
    <recommendedName>
        <fullName evidence="2">hydroxymethylpyrimidine kinase</fullName>
        <ecNumber evidence="2">2.7.1.49</ecNumber>
    </recommendedName>
</protein>
<dbReference type="GO" id="GO:0009228">
    <property type="term" value="P:thiamine biosynthetic process"/>
    <property type="evidence" value="ECO:0007669"/>
    <property type="project" value="InterPro"/>
</dbReference>
<dbReference type="Gene3D" id="3.40.1190.20">
    <property type="match status" value="1"/>
</dbReference>
<dbReference type="GO" id="GO:0009229">
    <property type="term" value="P:thiamine diphosphate biosynthetic process"/>
    <property type="evidence" value="ECO:0007669"/>
    <property type="project" value="UniProtKB-UniPathway"/>
</dbReference>
<evidence type="ECO:0000259" key="3">
    <source>
        <dbReference type="Pfam" id="PF08543"/>
    </source>
</evidence>
<dbReference type="InterPro" id="IPR004399">
    <property type="entry name" value="HMP/HMP-P_kinase_dom"/>
</dbReference>
<dbReference type="SUPFAM" id="SSF53613">
    <property type="entry name" value="Ribokinase-like"/>
    <property type="match status" value="1"/>
</dbReference>
<organism evidence="4 5">
    <name type="scientific">Jiella endophytica</name>
    <dbReference type="NCBI Taxonomy" id="2558362"/>
    <lineage>
        <taxon>Bacteria</taxon>
        <taxon>Pseudomonadati</taxon>
        <taxon>Pseudomonadota</taxon>
        <taxon>Alphaproteobacteria</taxon>
        <taxon>Hyphomicrobiales</taxon>
        <taxon>Aurantimonadaceae</taxon>
        <taxon>Jiella</taxon>
    </lineage>
</organism>
<dbReference type="InterPro" id="IPR013749">
    <property type="entry name" value="PM/HMP-P_kinase-1"/>
</dbReference>
<dbReference type="UniPathway" id="UPA00060">
    <property type="reaction ID" value="UER00138"/>
</dbReference>
<evidence type="ECO:0000313" key="4">
    <source>
        <dbReference type="EMBL" id="TFF23018.1"/>
    </source>
</evidence>
<dbReference type="EMBL" id="SOZD01000003">
    <property type="protein sequence ID" value="TFF23018.1"/>
    <property type="molecule type" value="Genomic_DNA"/>
</dbReference>
<dbReference type="Pfam" id="PF08543">
    <property type="entry name" value="Phos_pyr_kin"/>
    <property type="match status" value="1"/>
</dbReference>
<accession>A0A4Y8RIY5</accession>
<evidence type="ECO:0000313" key="5">
    <source>
        <dbReference type="Proteomes" id="UP000298179"/>
    </source>
</evidence>
<dbReference type="PANTHER" id="PTHR20858">
    <property type="entry name" value="PHOSPHOMETHYLPYRIMIDINE KINASE"/>
    <property type="match status" value="1"/>
</dbReference>
<gene>
    <name evidence="4" type="ORF">E3C22_11260</name>
</gene>
<keyword evidence="4" id="KW-0418">Kinase</keyword>
<dbReference type="OrthoDB" id="9810880at2"/>
<dbReference type="GO" id="GO:0008902">
    <property type="term" value="F:hydroxymethylpyrimidine kinase activity"/>
    <property type="evidence" value="ECO:0007669"/>
    <property type="project" value="UniProtKB-EC"/>
</dbReference>
<keyword evidence="5" id="KW-1185">Reference proteome</keyword>
<keyword evidence="4" id="KW-0808">Transferase</keyword>
<reference evidence="4 5" key="1">
    <citation type="submission" date="2019-03" db="EMBL/GenBank/DDBJ databases">
        <title>Jiella endophytica sp. nov., a novel endophytic bacterium isolated from root of Ficus microcarpa Linn. f.</title>
        <authorList>
            <person name="Tuo L."/>
        </authorList>
    </citation>
    <scope>NUCLEOTIDE SEQUENCE [LARGE SCALE GENOMIC DNA]</scope>
    <source>
        <strain evidence="4 5">CBS5Q-3</strain>
    </source>
</reference>